<dbReference type="InterPro" id="IPR000253">
    <property type="entry name" value="FHA_dom"/>
</dbReference>
<dbReference type="Pfam" id="PF00498">
    <property type="entry name" value="FHA"/>
    <property type="match status" value="1"/>
</dbReference>
<evidence type="ECO:0000256" key="1">
    <source>
        <dbReference type="ARBA" id="ARBA00022553"/>
    </source>
</evidence>
<gene>
    <name evidence="4" type="ORF">H0264_34715</name>
</gene>
<evidence type="ECO:0000256" key="2">
    <source>
        <dbReference type="SAM" id="MobiDB-lite"/>
    </source>
</evidence>
<dbReference type="InterPro" id="IPR008984">
    <property type="entry name" value="SMAD_FHA_dom_sf"/>
</dbReference>
<evidence type="ECO:0000313" key="4">
    <source>
        <dbReference type="EMBL" id="QLY30248.1"/>
    </source>
</evidence>
<keyword evidence="1" id="KW-0597">Phosphoprotein</keyword>
<dbReference type="AlphaFoldDB" id="A0A7D6Z9F5"/>
<proteinExistence type="predicted"/>
<feature type="compositionally biased region" description="Polar residues" evidence="2">
    <location>
        <begin position="215"/>
        <end position="229"/>
    </location>
</feature>
<dbReference type="Proteomes" id="UP000515512">
    <property type="component" value="Chromosome"/>
</dbReference>
<feature type="compositionally biased region" description="Basic and acidic residues" evidence="2">
    <location>
        <begin position="427"/>
        <end position="444"/>
    </location>
</feature>
<feature type="compositionally biased region" description="Low complexity" evidence="2">
    <location>
        <begin position="183"/>
        <end position="197"/>
    </location>
</feature>
<accession>A0A7D6Z9F5</accession>
<feature type="domain" description="FHA" evidence="3">
    <location>
        <begin position="492"/>
        <end position="547"/>
    </location>
</feature>
<reference evidence="4 5" key="1">
    <citation type="submission" date="2020-07" db="EMBL/GenBank/DDBJ databases">
        <authorList>
            <person name="Zhuang K."/>
            <person name="Ran Y."/>
        </authorList>
    </citation>
    <scope>NUCLEOTIDE SEQUENCE [LARGE SCALE GENOMIC DNA]</scope>
    <source>
        <strain evidence="4 5">WCH-YHL-001</strain>
    </source>
</reference>
<organism evidence="4 5">
    <name type="scientific">Nocardia huaxiensis</name>
    <dbReference type="NCBI Taxonomy" id="2755382"/>
    <lineage>
        <taxon>Bacteria</taxon>
        <taxon>Bacillati</taxon>
        <taxon>Actinomycetota</taxon>
        <taxon>Actinomycetes</taxon>
        <taxon>Mycobacteriales</taxon>
        <taxon>Nocardiaceae</taxon>
        <taxon>Nocardia</taxon>
    </lineage>
</organism>
<protein>
    <submittedName>
        <fullName evidence="4">FHA domain-containing protein</fullName>
    </submittedName>
</protein>
<dbReference type="EMBL" id="CP059399">
    <property type="protein sequence ID" value="QLY30248.1"/>
    <property type="molecule type" value="Genomic_DNA"/>
</dbReference>
<dbReference type="SUPFAM" id="SSF49879">
    <property type="entry name" value="SMAD/FHA domain"/>
    <property type="match status" value="1"/>
</dbReference>
<dbReference type="KEGG" id="nhu:H0264_34715"/>
<feature type="compositionally biased region" description="Polar residues" evidence="2">
    <location>
        <begin position="242"/>
        <end position="284"/>
    </location>
</feature>
<name>A0A7D6Z9F5_9NOCA</name>
<keyword evidence="5" id="KW-1185">Reference proteome</keyword>
<dbReference type="PROSITE" id="PS50006">
    <property type="entry name" value="FHA_DOMAIN"/>
    <property type="match status" value="1"/>
</dbReference>
<dbReference type="RefSeq" id="WP_181581446.1">
    <property type="nucleotide sequence ID" value="NZ_CP059399.1"/>
</dbReference>
<feature type="region of interest" description="Disordered" evidence="2">
    <location>
        <begin position="166"/>
        <end position="467"/>
    </location>
</feature>
<evidence type="ECO:0000259" key="3">
    <source>
        <dbReference type="PROSITE" id="PS50006"/>
    </source>
</evidence>
<dbReference type="Gene3D" id="2.60.200.20">
    <property type="match status" value="1"/>
</dbReference>
<sequence>MGRIPTTVGLARGEGLVARFGEVVIFLAGESSSTERILGAAETAAASDDPGVAIAQRLAATVFSSGSAQPPAFGVVAPTQGGILILLRGPVRALAEGPEGAHRLSGERAMTWTDEILRDPVRRITVTADGDKAIAHTDLRAGVVPAGGFVLLSPVSGLAAQARSGSGAIPKAGASAESGPIPRSGAAARSGGEARQSPSGPIVKPVGSDAYPAPDTTQRAPIPTPSRTRFNVPGSPSEPIDRSSSTGSEPISRGKGSSSDAVSRGSAGSSEAVSHGSGQNTTADLSDVSPAFAQTVGVFPDFPGGAAPSGPQGTVGTSREDATKPAPQNGTAAERGQAEPSASPYAGPTTPAVGATRSPGRERSAGGANLSKSGSSPEYATTQRRTPADPASGAMHQPVGDAEPEIAVTQRDNRPDPDEQPATAAFDARRAAAEADEPEPKASRESGPIGAGGRPISSGRNPLAGAPETSALSAIGSLTSSDGAVYPLDRPYVIGRDPMIDESVRRAAASPIVIPRDRHVSRVHAHISIEGSAIFIRDAGTPGGTFVAAPGAQDWIRVGQRPVELKPGWSLRIGGRVLTYRVEQPRI</sequence>
<feature type="compositionally biased region" description="Polar residues" evidence="2">
    <location>
        <begin position="370"/>
        <end position="385"/>
    </location>
</feature>
<evidence type="ECO:0000313" key="5">
    <source>
        <dbReference type="Proteomes" id="UP000515512"/>
    </source>
</evidence>
<dbReference type="CDD" id="cd00060">
    <property type="entry name" value="FHA"/>
    <property type="match status" value="1"/>
</dbReference>